<comment type="caution">
    <text evidence="2">The sequence shown here is derived from an EMBL/GenBank/DDBJ whole genome shotgun (WGS) entry which is preliminary data.</text>
</comment>
<evidence type="ECO:0000313" key="3">
    <source>
        <dbReference type="Proteomes" id="UP000235619"/>
    </source>
</evidence>
<evidence type="ECO:0000313" key="2">
    <source>
        <dbReference type="EMBL" id="PMP98087.1"/>
    </source>
</evidence>
<sequence>MKDERSEVVVPGGTPVVGKVKGLFQLLTEIQILSEGEKKSGDYNPEMVVPYTTRIAFSYEGIHTAFSSLILTFLTLPFIVGIFNHYFPAFGKYEHTTFEKFLIYSVAFSPAVVKVLFISFVLAGTYLGRSTKVIVDWFLWTFIVCLLSFGILGFFIYLAFYGYVLSEGNLAKIATLAIKNGGFWKPIFSVLYGIKQSLFKAGAYFLGYTVIDAFIAIASYFLALYKTTKRKKLLEKYDIRIESP</sequence>
<keyword evidence="1" id="KW-0812">Transmembrane</keyword>
<dbReference type="EMBL" id="PNJD01000041">
    <property type="protein sequence ID" value="PMP98087.1"/>
    <property type="molecule type" value="Genomic_DNA"/>
</dbReference>
<dbReference type="Proteomes" id="UP000235619">
    <property type="component" value="Unassembled WGS sequence"/>
</dbReference>
<gene>
    <name evidence="2" type="ORF">C0169_00710</name>
</gene>
<feature type="transmembrane region" description="Helical" evidence="1">
    <location>
        <begin position="64"/>
        <end position="83"/>
    </location>
</feature>
<feature type="transmembrane region" description="Helical" evidence="1">
    <location>
        <begin position="205"/>
        <end position="225"/>
    </location>
</feature>
<name>A0A2N7QGK1_9BACT</name>
<evidence type="ECO:0000256" key="1">
    <source>
        <dbReference type="SAM" id="Phobius"/>
    </source>
</evidence>
<dbReference type="AlphaFoldDB" id="A0A2N7QGK1"/>
<accession>A0A2N7QGK1</accession>
<keyword evidence="1" id="KW-0472">Membrane</keyword>
<feature type="transmembrane region" description="Helical" evidence="1">
    <location>
        <begin position="103"/>
        <end position="125"/>
    </location>
</feature>
<feature type="transmembrane region" description="Helical" evidence="1">
    <location>
        <begin position="137"/>
        <end position="160"/>
    </location>
</feature>
<protein>
    <submittedName>
        <fullName evidence="2">Uncharacterized protein</fullName>
    </submittedName>
</protein>
<organism evidence="2 3">
    <name type="scientific">Thermodesulfobacterium geofontis</name>
    <dbReference type="NCBI Taxonomy" id="1295609"/>
    <lineage>
        <taxon>Bacteria</taxon>
        <taxon>Pseudomonadati</taxon>
        <taxon>Thermodesulfobacteriota</taxon>
        <taxon>Thermodesulfobacteria</taxon>
        <taxon>Thermodesulfobacteriales</taxon>
        <taxon>Thermodesulfobacteriaceae</taxon>
        <taxon>Thermodesulfobacterium</taxon>
    </lineage>
</organism>
<keyword evidence="1" id="KW-1133">Transmembrane helix</keyword>
<proteinExistence type="predicted"/>
<reference evidence="2 3" key="1">
    <citation type="submission" date="2018-01" db="EMBL/GenBank/DDBJ databases">
        <title>Metagenomic assembled genomes from two thermal pools in the Uzon Caldera, Kamchatka, Russia.</title>
        <authorList>
            <person name="Wilkins L."/>
            <person name="Ettinger C."/>
        </authorList>
    </citation>
    <scope>NUCLEOTIDE SEQUENCE [LARGE SCALE GENOMIC DNA]</scope>
    <source>
        <strain evidence="2">ARK-04</strain>
    </source>
</reference>